<dbReference type="Proteomes" id="UP001497680">
    <property type="component" value="Unassembled WGS sequence"/>
</dbReference>
<reference evidence="1 2" key="1">
    <citation type="journal article" date="2022" name="New Phytol.">
        <title>Ecological generalism drives hyperdiversity of secondary metabolite gene clusters in xylarialean endophytes.</title>
        <authorList>
            <person name="Franco M.E.E."/>
            <person name="Wisecaver J.H."/>
            <person name="Arnold A.E."/>
            <person name="Ju Y.M."/>
            <person name="Slot J.C."/>
            <person name="Ahrendt S."/>
            <person name="Moore L.P."/>
            <person name="Eastman K.E."/>
            <person name="Scott K."/>
            <person name="Konkel Z."/>
            <person name="Mondo S.J."/>
            <person name="Kuo A."/>
            <person name="Hayes R.D."/>
            <person name="Haridas S."/>
            <person name="Andreopoulos B."/>
            <person name="Riley R."/>
            <person name="LaButti K."/>
            <person name="Pangilinan J."/>
            <person name="Lipzen A."/>
            <person name="Amirebrahimi M."/>
            <person name="Yan J."/>
            <person name="Adam C."/>
            <person name="Keymanesh K."/>
            <person name="Ng V."/>
            <person name="Louie K."/>
            <person name="Northen T."/>
            <person name="Drula E."/>
            <person name="Henrissat B."/>
            <person name="Hsieh H.M."/>
            <person name="Youens-Clark K."/>
            <person name="Lutzoni F."/>
            <person name="Miadlikowska J."/>
            <person name="Eastwood D.C."/>
            <person name="Hamelin R.C."/>
            <person name="Grigoriev I.V."/>
            <person name="U'Ren J.M."/>
        </authorList>
    </citation>
    <scope>NUCLEOTIDE SEQUENCE [LARGE SCALE GENOMIC DNA]</scope>
    <source>
        <strain evidence="1 2">ER1909</strain>
    </source>
</reference>
<name>A0ACC0CWH2_9PEZI</name>
<sequence>MDQKTMNRIANSIHKMSNVDLQQLVLGMCEDSAMMRERVIKCLDALDKSRDDSPRSNAQDKAKAARNEAWKKAKLAEHRHQIQRGLACIKDAELALQPALKEVMKMSGIAPSAQAPYPQVQSNFQTPTSIFTSQHPIQPSAPWPPLPPTTYGVPQGTMSITHGIGSQPADQFCKNCNASYRVAVNHPNACRYHSGKLRLDPTADIWRKKKVENPENTPEFHWLFPGGFKYDCCGQDLVERPGRVDGCVVSAHIPAPTRNMGNNLN</sequence>
<evidence type="ECO:0000313" key="1">
    <source>
        <dbReference type="EMBL" id="KAI6084810.1"/>
    </source>
</evidence>
<evidence type="ECO:0000313" key="2">
    <source>
        <dbReference type="Proteomes" id="UP001497680"/>
    </source>
</evidence>
<accession>A0ACC0CWH2</accession>
<proteinExistence type="predicted"/>
<dbReference type="EMBL" id="MU394332">
    <property type="protein sequence ID" value="KAI6084810.1"/>
    <property type="molecule type" value="Genomic_DNA"/>
</dbReference>
<gene>
    <name evidence="1" type="ORF">F4821DRAFT_261525</name>
</gene>
<comment type="caution">
    <text evidence="1">The sequence shown here is derived from an EMBL/GenBank/DDBJ whole genome shotgun (WGS) entry which is preliminary data.</text>
</comment>
<organism evidence="1 2">
    <name type="scientific">Hypoxylon rubiginosum</name>
    <dbReference type="NCBI Taxonomy" id="110542"/>
    <lineage>
        <taxon>Eukaryota</taxon>
        <taxon>Fungi</taxon>
        <taxon>Dikarya</taxon>
        <taxon>Ascomycota</taxon>
        <taxon>Pezizomycotina</taxon>
        <taxon>Sordariomycetes</taxon>
        <taxon>Xylariomycetidae</taxon>
        <taxon>Xylariales</taxon>
        <taxon>Hypoxylaceae</taxon>
        <taxon>Hypoxylon</taxon>
    </lineage>
</organism>
<protein>
    <submittedName>
        <fullName evidence="1">Uncharacterized protein</fullName>
    </submittedName>
</protein>
<keyword evidence="2" id="KW-1185">Reference proteome</keyword>